<dbReference type="GO" id="GO:0005643">
    <property type="term" value="C:nuclear pore"/>
    <property type="evidence" value="ECO:0007669"/>
    <property type="project" value="TreeGrafter"/>
</dbReference>
<dbReference type="Pfam" id="PF22969">
    <property type="entry name" value="Ig_NUP210_2nd"/>
    <property type="match status" value="1"/>
</dbReference>
<dbReference type="PANTHER" id="PTHR23019:SF0">
    <property type="entry name" value="NUCLEAR PORE MEMBRANE GLYCOPROTEIN 210"/>
    <property type="match status" value="1"/>
</dbReference>
<feature type="signal peptide" evidence="3">
    <location>
        <begin position="1"/>
        <end position="22"/>
    </location>
</feature>
<organism evidence="9 10">
    <name type="scientific">Fasciolopsis buskii</name>
    <dbReference type="NCBI Taxonomy" id="27845"/>
    <lineage>
        <taxon>Eukaryota</taxon>
        <taxon>Metazoa</taxon>
        <taxon>Spiralia</taxon>
        <taxon>Lophotrochozoa</taxon>
        <taxon>Platyhelminthes</taxon>
        <taxon>Trematoda</taxon>
        <taxon>Digenea</taxon>
        <taxon>Plagiorchiida</taxon>
        <taxon>Echinostomata</taxon>
        <taxon>Echinostomatoidea</taxon>
        <taxon>Fasciolidae</taxon>
        <taxon>Fasciolopsis</taxon>
    </lineage>
</organism>
<evidence type="ECO:0000313" key="9">
    <source>
        <dbReference type="EMBL" id="KAA0186429.1"/>
    </source>
</evidence>
<dbReference type="Pfam" id="PF22963">
    <property type="entry name" value="Ig_NUP210_3rd"/>
    <property type="match status" value="1"/>
</dbReference>
<dbReference type="InterPro" id="IPR056897">
    <property type="entry name" value="Ig_NUP210_4th"/>
</dbReference>
<evidence type="ECO:0000259" key="6">
    <source>
        <dbReference type="Pfam" id="PF22967"/>
    </source>
</evidence>
<sequence length="2498" mass="270536">MHATTFLWLFIVVLTPATFVQCDFKLSASKLLLPFHSFNAVNYTLEGSNGACYEWTSATPEVATVTPVLETNTECSKSAVVTAVWQSPHRAVTTIQARVSSKKSYSSNNYPSFNIIDTGHVVKCDVIVDNIHKIEIETTTQELYLHNTPESLVVVGYDEFGNTFSTLDGVPFEWRIHGDTYSGAGDGHSVLRFLTWTESEYATPPGIAKLEERGLQGSMQLVSGLRTGSAVVGVSLSEPMYNTIKASQVRLLVMANAQLSPALAYLMPGAEIRLLVRVVQQGSDQEIQMPSPQYHLQVNDTKLAILDQEDGCTVTAQRFGQTEITLLDRNVEEALENLRSVLSTDSSGETDPKLPRRRLPTSLIHIVEPAYFGFSLVRLSSSDSELCRIAVATSVNTIGMKPTHIEANRIGRDWVMEIGKLYAFVVDLYDQNSHRIYPTDNIRITFRSPADKVRVIEQSKNGTYFVLTPVEDGPVQFKVSLDHLVAKNGNVLKVDNPITGSQHAMIYPPVHIQPPTIILPWPVKTDHSGGTKHSDGFQVRATGGSGHLAWVALPDLHSSSSTMKKQQPDPVITVTSTGKVSARAFGDATIVAFSPTYPQLCGSAKVIVTSPASIRFVLGPAEVVIVNQPHHGVPDPIKSLSHGIDNTTSADASVLTVGIAVLDQQGRAMTDCRHLNIPVRPLDPSIVTVLPDRLPPSLDDNGNSATEQPKACVRILVVGVAVGFTELEATFTVQEYAKADLDNSNSKRTESADILSTRFSVAVYEPIKFLNPASSKTHVAIGSTRTLLFSRGPRPWPLETTGYFTRITPLVKGVKQHGSDVSTPMINREPEPWKASKPEEIDDVLGVQVDRVSLLSNEHKMRPMMFAVRCGNVGTYEFLLQVGNQPSSQNPIPLIMSSKFTVVCDLVERMRLVLYRPILRLPSGVPACPLPNSSTPEPSDVLAIPNTVPFVVGLIFFNSEGVELDGVDSLPISVTVTDPSSTSPSILVLDAKPAVKMFSDPGVTMLGRTTRSYVIVTPRKLGSSAGLLTVRADVRSSPGVEVPLSSTLNIRLNPMAKLLSGGNLRAIHHPKADASFSVLGGSGHFFLSTAPETAQTTQSILQLVPVENPGIGVPVADGISLNSYRIRPGRVGQTEIHVIDRCFPSMESNPTRMKPVDLVLIVDIVGLAGLRLQGADRIPLGGVTSVVLEAIDSRGDQLPQSLAQFLDIRVYQSNDFSDVTSNTPKILGLPDGGHLSSSHWVSSSGISTDPSQARFEIRGLNLGSANLFASTETFASDSSKSISLKSNPIEMQVFAPLSLSPCNFNLLVGAEYDLQATGGPQPALIEFTVDSGESDTTKRLAVIRTSKHSVLVRAGSTHGHATVHARAVSLSSRTNTSDLGSQFSDSGVSSEATCLVNVVTLSGVRIGCPLASAMESQVSSGGQGKAQSDDERFIIACRSDESSPNCGLAPLWAEGIATSATAERSTWSLRSTLTSTNMEPNHTVNDRVSPLSMSGVVPPLRFIWQLDPPQPTSAARLKHVLDGFRAEWTEMHSSSGIILIGQAPGRVTVRLTVEATDLSSRQLLGSNGRPVQKLHAQLTIIILPHLGLVTPSIPSPRQLLMSRNSRFDLKPWTDVILNSHVTFEVSGTKYYNHNISCGEEGFNVSPDGILRAPVRHQTDNKHCDCRTLIKIVSWPKEHSAKNAIPSLHGGPLSQTMFLDVSVKEPRYLLATPIPGDYIATKGLLVGGPYGLRITYHDELGRAFDSVSDEYAQLRVDLNRLDAFDARIDSSSLFMDYSVTHPGNLEQSVKSGGGVYSGLDSSCSFLMIRVLPTSVDSMTQPGTANIPTVLKLDSTESIPGFSPSYLGLVAGGELDVLKDTSMLVSQWTCLPELKGTSVWYSSNPSVFWVEHHGRVLLARRPGKAYLLHSLGGTPLFNVSSDRAVVSTKQLTYVITVNVLSLVSRPKTAVQLVYASADNTAIEVGPVLLPVISPGTPTVALSSGALRLPVRLVDPGRELQSSDHPTCSFKLDESKRSLSPLQCHVRISVADQPPTPAHRTNLIPEWLSLLVLWNQNETLHNLLDSDADSPSLSDLFNAHLEPISPSSPFYSSGSQWQCVLRPASLWNKYAQMLGLILAPTTRLSVELRSTEESTENSSPLAHIDVIPVPGIQMLVPPPLAPVSDANRPASTIGYHYWITEPQSMHRHLLVFVPPLTAEVLKSSVSSDRLFARSKNPDVLQITSPPRPISTLAEVSQVLLEYERSLTATRDLSAEISGSFKSALNIWRVLSLEQLQHVENDAAMPTDDSLIKHGLLWIVGLKARLAQTATNTIVDVMISCLQTGQHVSIPVHIVLPAIDDDSVAGIVNSQSWWPFYGFSWFHLFAFILFTLLIAIVGHLMTRSATLISNSTGSGTSVTKNLPGAVSSLGSPLRSSPRKLWSQGYTISPVRGHVLNPQSPSQTMLGVGNPLSHSANLQQSRFLSGGSPVVADRGDLLLEEQRWRNALSGNSPSRLRDTFDSI</sequence>
<dbReference type="InterPro" id="IPR055097">
    <property type="entry name" value="Ig_NUP210_2nd"/>
</dbReference>
<evidence type="ECO:0008006" key="11">
    <source>
        <dbReference type="Google" id="ProtNLM"/>
    </source>
</evidence>
<dbReference type="InterPro" id="IPR045197">
    <property type="entry name" value="NUP210-like"/>
</dbReference>
<protein>
    <recommendedName>
        <fullName evidence="11">Nuclear pore membrane glycoprotein 210</fullName>
    </recommendedName>
</protein>
<evidence type="ECO:0000256" key="1">
    <source>
        <dbReference type="SAM" id="MobiDB-lite"/>
    </source>
</evidence>
<keyword evidence="2" id="KW-0812">Transmembrane</keyword>
<feature type="domain" description="NUP210 Ig-like" evidence="6">
    <location>
        <begin position="24"/>
        <end position="102"/>
    </location>
</feature>
<feature type="domain" description="NUP210 fourth Ig-like" evidence="8">
    <location>
        <begin position="411"/>
        <end position="489"/>
    </location>
</feature>
<keyword evidence="2" id="KW-0472">Membrane</keyword>
<evidence type="ECO:0000256" key="2">
    <source>
        <dbReference type="SAM" id="Phobius"/>
    </source>
</evidence>
<evidence type="ECO:0000259" key="5">
    <source>
        <dbReference type="Pfam" id="PF22963"/>
    </source>
</evidence>
<feature type="transmembrane region" description="Helical" evidence="2">
    <location>
        <begin position="2349"/>
        <end position="2373"/>
    </location>
</feature>
<dbReference type="Pfam" id="PF22962">
    <property type="entry name" value="Ig_NUP210_7th"/>
    <property type="match status" value="1"/>
</dbReference>
<feature type="chain" id="PRO_5034532803" description="Nuclear pore membrane glycoprotein 210" evidence="3">
    <location>
        <begin position="23"/>
        <end position="2498"/>
    </location>
</feature>
<comment type="caution">
    <text evidence="9">The sequence shown here is derived from an EMBL/GenBank/DDBJ whole genome shotgun (WGS) entry which is preliminary data.</text>
</comment>
<dbReference type="InterPro" id="IPR055098">
    <property type="entry name" value="Ig_NUP210_3rd"/>
</dbReference>
<dbReference type="EMBL" id="LUCM01009764">
    <property type="protein sequence ID" value="KAA0186429.1"/>
    <property type="molecule type" value="Genomic_DNA"/>
</dbReference>
<dbReference type="Pfam" id="PF22967">
    <property type="entry name" value="Ig_NUP210_1st"/>
    <property type="match status" value="1"/>
</dbReference>
<keyword evidence="2" id="KW-1133">Transmembrane helix</keyword>
<evidence type="ECO:0000256" key="3">
    <source>
        <dbReference type="SAM" id="SignalP"/>
    </source>
</evidence>
<keyword evidence="3" id="KW-0732">Signal</keyword>
<keyword evidence="10" id="KW-1185">Reference proteome</keyword>
<feature type="domain" description="NUP210 Ig-like" evidence="5">
    <location>
        <begin position="256"/>
        <end position="333"/>
    </location>
</feature>
<evidence type="ECO:0000259" key="7">
    <source>
        <dbReference type="Pfam" id="PF22969"/>
    </source>
</evidence>
<dbReference type="Pfam" id="PF24991">
    <property type="entry name" value="Ig_NUP210_4th"/>
    <property type="match status" value="1"/>
</dbReference>
<gene>
    <name evidence="9" type="ORF">FBUS_07032</name>
</gene>
<evidence type="ECO:0000313" key="10">
    <source>
        <dbReference type="Proteomes" id="UP000728185"/>
    </source>
</evidence>
<reference evidence="9" key="1">
    <citation type="submission" date="2019-05" db="EMBL/GenBank/DDBJ databases">
        <title>Annotation for the trematode Fasciolopsis buski.</title>
        <authorList>
            <person name="Choi Y.-J."/>
        </authorList>
    </citation>
    <scope>NUCLEOTIDE SEQUENCE</scope>
    <source>
        <strain evidence="9">HT</strain>
        <tissue evidence="9">Whole worm</tissue>
    </source>
</reference>
<dbReference type="InterPro" id="IPR055099">
    <property type="entry name" value="Ig_NUP210_7th"/>
</dbReference>
<dbReference type="OrthoDB" id="361283at2759"/>
<feature type="region of interest" description="Disordered" evidence="1">
    <location>
        <begin position="816"/>
        <end position="835"/>
    </location>
</feature>
<evidence type="ECO:0000259" key="4">
    <source>
        <dbReference type="Pfam" id="PF22962"/>
    </source>
</evidence>
<dbReference type="Proteomes" id="UP000728185">
    <property type="component" value="Unassembled WGS sequence"/>
</dbReference>
<dbReference type="PANTHER" id="PTHR23019">
    <property type="entry name" value="NUCLEAR PORE MEMBRANE GLYCOPROTEIN GP210-RELATED"/>
    <property type="match status" value="1"/>
</dbReference>
<dbReference type="InterPro" id="IPR055096">
    <property type="entry name" value="Ig_NUP210_1st"/>
</dbReference>
<evidence type="ECO:0000259" key="8">
    <source>
        <dbReference type="Pfam" id="PF24991"/>
    </source>
</evidence>
<proteinExistence type="predicted"/>
<name>A0A8E0RQB4_9TREM</name>
<feature type="domain" description="NUP210 Ig-like" evidence="7">
    <location>
        <begin position="138"/>
        <end position="246"/>
    </location>
</feature>
<feature type="domain" description="NUP210 Ig-like" evidence="4">
    <location>
        <begin position="772"/>
        <end position="905"/>
    </location>
</feature>
<accession>A0A8E0RQB4</accession>